<dbReference type="SUPFAM" id="SSF102705">
    <property type="entry name" value="NIF3 (NGG1p interacting factor 3)-like"/>
    <property type="match status" value="1"/>
</dbReference>
<dbReference type="InterPro" id="IPR036069">
    <property type="entry name" value="DUF34/NIF3_sf"/>
</dbReference>
<evidence type="ECO:0000313" key="1">
    <source>
        <dbReference type="EMBL" id="MFC6766235.1"/>
    </source>
</evidence>
<dbReference type="AlphaFoldDB" id="A0ABD5SNY6"/>
<gene>
    <name evidence="1" type="ORF">ACFQE6_14930</name>
</gene>
<sequence length="48" mass="4994">MQLSSVAERLDAELGTADYADVDASANGLQIGPEEAEIERVAFAVDGV</sequence>
<reference evidence="1 2" key="1">
    <citation type="journal article" date="2019" name="Int. J. Syst. Evol. Microbiol.">
        <title>The Global Catalogue of Microorganisms (GCM) 10K type strain sequencing project: providing services to taxonomists for standard genome sequencing and annotation.</title>
        <authorList>
            <consortium name="The Broad Institute Genomics Platform"/>
            <consortium name="The Broad Institute Genome Sequencing Center for Infectious Disease"/>
            <person name="Wu L."/>
            <person name="Ma J."/>
        </authorList>
    </citation>
    <scope>NUCLEOTIDE SEQUENCE [LARGE SCALE GENOMIC DNA]</scope>
    <source>
        <strain evidence="1 2">LMG 29247</strain>
    </source>
</reference>
<proteinExistence type="predicted"/>
<feature type="non-terminal residue" evidence="1">
    <location>
        <position position="48"/>
    </location>
</feature>
<protein>
    <submittedName>
        <fullName evidence="1">Nif3-like dinuclear metal center hexameric protein</fullName>
    </submittedName>
</protein>
<dbReference type="Proteomes" id="UP001596383">
    <property type="component" value="Unassembled WGS sequence"/>
</dbReference>
<dbReference type="EMBL" id="JBHSWV010000227">
    <property type="protein sequence ID" value="MFC6766235.1"/>
    <property type="molecule type" value="Genomic_DNA"/>
</dbReference>
<accession>A0ABD5SNY6</accession>
<evidence type="ECO:0000313" key="2">
    <source>
        <dbReference type="Proteomes" id="UP001596383"/>
    </source>
</evidence>
<name>A0ABD5SNY6_9EURY</name>
<organism evidence="1 2">
    <name type="scientific">Natrinema soli</name>
    <dbReference type="NCBI Taxonomy" id="1930624"/>
    <lineage>
        <taxon>Archaea</taxon>
        <taxon>Methanobacteriati</taxon>
        <taxon>Methanobacteriota</taxon>
        <taxon>Stenosarchaea group</taxon>
        <taxon>Halobacteria</taxon>
        <taxon>Halobacteriales</taxon>
        <taxon>Natrialbaceae</taxon>
        <taxon>Natrinema</taxon>
    </lineage>
</organism>
<comment type="caution">
    <text evidence="1">The sequence shown here is derived from an EMBL/GenBank/DDBJ whole genome shotgun (WGS) entry which is preliminary data.</text>
</comment>
<keyword evidence="2" id="KW-1185">Reference proteome</keyword>